<dbReference type="EMBL" id="FLYE01000034">
    <property type="protein sequence ID" value="SCA57044.1"/>
    <property type="molecule type" value="Genomic_DNA"/>
</dbReference>
<proteinExistence type="predicted"/>
<evidence type="ECO:0000313" key="2">
    <source>
        <dbReference type="EMBL" id="SCA57044.1"/>
    </source>
</evidence>
<dbReference type="PANTHER" id="PTHR43574">
    <property type="entry name" value="EPIMERASE-RELATED"/>
    <property type="match status" value="1"/>
</dbReference>
<dbReference type="OrthoDB" id="9808276at2"/>
<dbReference type="Proteomes" id="UP000231658">
    <property type="component" value="Unassembled WGS sequence"/>
</dbReference>
<evidence type="ECO:0000256" key="1">
    <source>
        <dbReference type="ARBA" id="ARBA00023027"/>
    </source>
</evidence>
<dbReference type="RefSeq" id="WP_069189108.1">
    <property type="nucleotide sequence ID" value="NZ_FLYE01000034.1"/>
</dbReference>
<sequence>MKTLFIFGLGYSASHFARQAMAKGWRVIGTSREENPIKGVETIFFDGQEKIENFAQRLEQVTHILHSIPPHKETGDCVFNLHGEELEKLPNLQWMGYLSTTGVYGNADGAMVDENSLRAPSSARSQARKKAEDCWLGTNLPIHIFRLAGIYGLGRSIFDQVRSGRARAIDKPNHVFSRIHIDDIAGVLWASIAKPKVGAAYNLCDDEACEPVKVLAYACDLMGRGMLPIKSFEEAAKIMSPMALTFWQDNKQVDNTKIKQELGYELIHPDYKEGLNAIWAQENKDV</sequence>
<dbReference type="AlphaFoldDB" id="A0A1C3RIM3"/>
<organism evidence="2 3">
    <name type="scientific">Candidatus Terasakiella magnetica</name>
    <dbReference type="NCBI Taxonomy" id="1867952"/>
    <lineage>
        <taxon>Bacteria</taxon>
        <taxon>Pseudomonadati</taxon>
        <taxon>Pseudomonadota</taxon>
        <taxon>Alphaproteobacteria</taxon>
        <taxon>Rhodospirillales</taxon>
        <taxon>Terasakiellaceae</taxon>
        <taxon>Terasakiella</taxon>
    </lineage>
</organism>
<dbReference type="CDD" id="cd05266">
    <property type="entry name" value="SDR_a4"/>
    <property type="match status" value="1"/>
</dbReference>
<dbReference type="InterPro" id="IPR036291">
    <property type="entry name" value="NAD(P)-bd_dom_sf"/>
</dbReference>
<reference evidence="2 3" key="1">
    <citation type="submission" date="2016-07" db="EMBL/GenBank/DDBJ databases">
        <authorList>
            <person name="Lefevre C.T."/>
        </authorList>
    </citation>
    <scope>NUCLEOTIDE SEQUENCE [LARGE SCALE GENOMIC DNA]</scope>
    <source>
        <strain evidence="2">PR1</strain>
    </source>
</reference>
<dbReference type="STRING" id="1867952.MTBPR1_40067"/>
<accession>A0A1C3RIM3</accession>
<dbReference type="SUPFAM" id="SSF51735">
    <property type="entry name" value="NAD(P)-binding Rossmann-fold domains"/>
    <property type="match status" value="1"/>
</dbReference>
<gene>
    <name evidence="2" type="ORF">MTBPR1_40067</name>
</gene>
<keyword evidence="1" id="KW-0520">NAD</keyword>
<name>A0A1C3RIM3_9PROT</name>
<dbReference type="Gene3D" id="3.40.50.720">
    <property type="entry name" value="NAD(P)-binding Rossmann-like Domain"/>
    <property type="match status" value="1"/>
</dbReference>
<evidence type="ECO:0008006" key="4">
    <source>
        <dbReference type="Google" id="ProtNLM"/>
    </source>
</evidence>
<keyword evidence="3" id="KW-1185">Reference proteome</keyword>
<evidence type="ECO:0000313" key="3">
    <source>
        <dbReference type="Proteomes" id="UP000231658"/>
    </source>
</evidence>
<protein>
    <recommendedName>
        <fullName evidence="4">NAD(P)-dependent oxidoreductase</fullName>
    </recommendedName>
</protein>